<dbReference type="Proteomes" id="UP000008068">
    <property type="component" value="Unassembled WGS sequence"/>
</dbReference>
<evidence type="ECO:0000313" key="3">
    <source>
        <dbReference type="Proteomes" id="UP000008068"/>
    </source>
</evidence>
<dbReference type="OrthoDB" id="5875066at2759"/>
<proteinExistence type="predicted"/>
<evidence type="ECO:0000313" key="2">
    <source>
        <dbReference type="EMBL" id="EGT49465.1"/>
    </source>
</evidence>
<sequence>MGTMTVGSAGFQEWGSEIAQAEWNRMSKQEVDQYIKGTETLKGWEKTQREGNIEMGCSYFTSSEEYKSGNTTAPAYRICCEMVDYCSFYKQTWFYLACAGGVVLLIIIIIVIVCCCCRKGRGGGGKDAEAIEETTEE</sequence>
<organism evidence="3">
    <name type="scientific">Caenorhabditis brenneri</name>
    <name type="common">Nematode worm</name>
    <dbReference type="NCBI Taxonomy" id="135651"/>
    <lineage>
        <taxon>Eukaryota</taxon>
        <taxon>Metazoa</taxon>
        <taxon>Ecdysozoa</taxon>
        <taxon>Nematoda</taxon>
        <taxon>Chromadorea</taxon>
        <taxon>Rhabditida</taxon>
        <taxon>Rhabditina</taxon>
        <taxon>Rhabditomorpha</taxon>
        <taxon>Rhabditoidea</taxon>
        <taxon>Rhabditidae</taxon>
        <taxon>Peloderinae</taxon>
        <taxon>Caenorhabditis</taxon>
    </lineage>
</organism>
<keyword evidence="1" id="KW-0472">Membrane</keyword>
<name>G0MDL0_CAEBE</name>
<accession>G0MDL0</accession>
<dbReference type="Pfam" id="PF07204">
    <property type="entry name" value="Orthoreo_P10"/>
    <property type="match status" value="1"/>
</dbReference>
<dbReference type="InterPro" id="IPR009854">
    <property type="entry name" value="Orthoreo_P10"/>
</dbReference>
<keyword evidence="3" id="KW-1185">Reference proteome</keyword>
<evidence type="ECO:0000256" key="1">
    <source>
        <dbReference type="SAM" id="Phobius"/>
    </source>
</evidence>
<protein>
    <submittedName>
        <fullName evidence="2">Uncharacterized protein</fullName>
    </submittedName>
</protein>
<dbReference type="EMBL" id="GL379790">
    <property type="protein sequence ID" value="EGT49465.1"/>
    <property type="molecule type" value="Genomic_DNA"/>
</dbReference>
<keyword evidence="1" id="KW-1133">Transmembrane helix</keyword>
<feature type="transmembrane region" description="Helical" evidence="1">
    <location>
        <begin position="93"/>
        <end position="117"/>
    </location>
</feature>
<dbReference type="eggNOG" id="ENOG502R971">
    <property type="taxonomic scope" value="Eukaryota"/>
</dbReference>
<gene>
    <name evidence="2" type="ORF">CAEBREN_04010</name>
</gene>
<reference evidence="3" key="1">
    <citation type="submission" date="2011-07" db="EMBL/GenBank/DDBJ databases">
        <authorList>
            <consortium name="Caenorhabditis brenneri Sequencing and Analysis Consortium"/>
            <person name="Wilson R.K."/>
        </authorList>
    </citation>
    <scope>NUCLEOTIDE SEQUENCE [LARGE SCALE GENOMIC DNA]</scope>
    <source>
        <strain evidence="3">PB2801</strain>
    </source>
</reference>
<keyword evidence="1" id="KW-0812">Transmembrane</keyword>
<dbReference type="AlphaFoldDB" id="G0MDL0"/>
<dbReference type="HOGENOM" id="CLU_157470_0_0_1"/>
<dbReference type="InParanoid" id="G0MDL0"/>